<proteinExistence type="predicted"/>
<reference evidence="1 2" key="1">
    <citation type="journal article" date="2021" name="Elife">
        <title>Chloroplast acquisition without the gene transfer in kleptoplastic sea slugs, Plakobranchus ocellatus.</title>
        <authorList>
            <person name="Maeda T."/>
            <person name="Takahashi S."/>
            <person name="Yoshida T."/>
            <person name="Shimamura S."/>
            <person name="Takaki Y."/>
            <person name="Nagai Y."/>
            <person name="Toyoda A."/>
            <person name="Suzuki Y."/>
            <person name="Arimoto A."/>
            <person name="Ishii H."/>
            <person name="Satoh N."/>
            <person name="Nishiyama T."/>
            <person name="Hasebe M."/>
            <person name="Maruyama T."/>
            <person name="Minagawa J."/>
            <person name="Obokata J."/>
            <person name="Shigenobu S."/>
        </authorList>
    </citation>
    <scope>NUCLEOTIDE SEQUENCE [LARGE SCALE GENOMIC DNA]</scope>
</reference>
<accession>A0AAV3ZC68</accession>
<dbReference type="EMBL" id="BLXT01002298">
    <property type="protein sequence ID" value="GFN92744.1"/>
    <property type="molecule type" value="Genomic_DNA"/>
</dbReference>
<protein>
    <submittedName>
        <fullName evidence="1">Uncharacterized protein</fullName>
    </submittedName>
</protein>
<comment type="caution">
    <text evidence="1">The sequence shown here is derived from an EMBL/GenBank/DDBJ whole genome shotgun (WGS) entry which is preliminary data.</text>
</comment>
<evidence type="ECO:0000313" key="2">
    <source>
        <dbReference type="Proteomes" id="UP000735302"/>
    </source>
</evidence>
<sequence length="88" mass="9685">MYTKFRNSLELEEKKGASGICSLDKRHVTEPLTRKTPKIGEIRKFFCSVAISQLLDLGIQAWLNGGKTQVGLCSADRKEPTSELTSAG</sequence>
<organism evidence="1 2">
    <name type="scientific">Plakobranchus ocellatus</name>
    <dbReference type="NCBI Taxonomy" id="259542"/>
    <lineage>
        <taxon>Eukaryota</taxon>
        <taxon>Metazoa</taxon>
        <taxon>Spiralia</taxon>
        <taxon>Lophotrochozoa</taxon>
        <taxon>Mollusca</taxon>
        <taxon>Gastropoda</taxon>
        <taxon>Heterobranchia</taxon>
        <taxon>Euthyneura</taxon>
        <taxon>Panpulmonata</taxon>
        <taxon>Sacoglossa</taxon>
        <taxon>Placobranchoidea</taxon>
        <taxon>Plakobranchidae</taxon>
        <taxon>Plakobranchus</taxon>
    </lineage>
</organism>
<evidence type="ECO:0000313" key="1">
    <source>
        <dbReference type="EMBL" id="GFN92744.1"/>
    </source>
</evidence>
<keyword evidence="2" id="KW-1185">Reference proteome</keyword>
<name>A0AAV3ZC68_9GAST</name>
<dbReference type="Proteomes" id="UP000735302">
    <property type="component" value="Unassembled WGS sequence"/>
</dbReference>
<dbReference type="AlphaFoldDB" id="A0AAV3ZC68"/>
<gene>
    <name evidence="1" type="ORF">PoB_001925000</name>
</gene>